<keyword evidence="7" id="KW-1185">Reference proteome</keyword>
<evidence type="ECO:0000256" key="2">
    <source>
        <dbReference type="ARBA" id="ARBA00022679"/>
    </source>
</evidence>
<keyword evidence="2 4" id="KW-0808">Transferase</keyword>
<comment type="similarity">
    <text evidence="1">Belongs to the spermidine/spermine synthase family.</text>
</comment>
<dbReference type="KEGG" id="uru:DSM104443_03091"/>
<name>A0A6M4GYN8_9PROT</name>
<keyword evidence="3 4" id="KW-0620">Polyamine biosynthesis</keyword>
<proteinExistence type="inferred from homology"/>
<dbReference type="InterPro" id="IPR029063">
    <property type="entry name" value="SAM-dependent_MTases_sf"/>
</dbReference>
<dbReference type="PANTHER" id="PTHR43317">
    <property type="entry name" value="THERMOSPERMINE SYNTHASE ACAULIS5"/>
    <property type="match status" value="1"/>
</dbReference>
<organism evidence="6 7">
    <name type="scientific">Usitatibacter rugosus</name>
    <dbReference type="NCBI Taxonomy" id="2732067"/>
    <lineage>
        <taxon>Bacteria</taxon>
        <taxon>Pseudomonadati</taxon>
        <taxon>Pseudomonadota</taxon>
        <taxon>Betaproteobacteria</taxon>
        <taxon>Nitrosomonadales</taxon>
        <taxon>Usitatibacteraceae</taxon>
        <taxon>Usitatibacter</taxon>
    </lineage>
</organism>
<sequence length="250" mass="27720">MSAISVSEQQGVRYLHFGSALVQGAMRIARPYGLELEYTRDMMLPLMLRGSARWPASVLQIGLGSASITKFLHKHRPETRLVVVELREDVLAVSRQYFKLPDESPMLRIEIADGFDYLARQRKPFDWIIVDGFDGDGHAGALDSAPFYHNARAHLTANGMISVNLVGPRLKQKTARERIAHAFENRMITTEREGDANLILVAALGEPIEVRMLKLRTAGAALQKETGVDFGATVERALGKRATSGEPLKL</sequence>
<accession>A0A6M4GYN8</accession>
<dbReference type="PROSITE" id="PS51006">
    <property type="entry name" value="PABS_2"/>
    <property type="match status" value="1"/>
</dbReference>
<dbReference type="EC" id="2.5.1.16" evidence="6"/>
<dbReference type="AlphaFoldDB" id="A0A6M4GYN8"/>
<evidence type="ECO:0000256" key="3">
    <source>
        <dbReference type="ARBA" id="ARBA00023115"/>
    </source>
</evidence>
<evidence type="ECO:0000256" key="1">
    <source>
        <dbReference type="ARBA" id="ARBA00007867"/>
    </source>
</evidence>
<dbReference type="Pfam" id="PF01564">
    <property type="entry name" value="Spermine_synth"/>
    <property type="match status" value="1"/>
</dbReference>
<dbReference type="Proteomes" id="UP000501534">
    <property type="component" value="Chromosome"/>
</dbReference>
<evidence type="ECO:0000313" key="7">
    <source>
        <dbReference type="Proteomes" id="UP000501534"/>
    </source>
</evidence>
<feature type="domain" description="PABS" evidence="5">
    <location>
        <begin position="1"/>
        <end position="220"/>
    </location>
</feature>
<protein>
    <submittedName>
        <fullName evidence="6">Polyamine aminopropyltransferase</fullName>
        <ecNumber evidence="6">2.5.1.16</ecNumber>
    </submittedName>
</protein>
<gene>
    <name evidence="6" type="primary">speE_4</name>
    <name evidence="6" type="ORF">DSM104443_03091</name>
</gene>
<evidence type="ECO:0000313" key="6">
    <source>
        <dbReference type="EMBL" id="QJR12008.1"/>
    </source>
</evidence>
<dbReference type="GO" id="GO:0004766">
    <property type="term" value="F:spermidine synthase activity"/>
    <property type="evidence" value="ECO:0007669"/>
    <property type="project" value="UniProtKB-EC"/>
</dbReference>
<dbReference type="RefSeq" id="WP_171093829.1">
    <property type="nucleotide sequence ID" value="NZ_CP053069.1"/>
</dbReference>
<dbReference type="PANTHER" id="PTHR43317:SF1">
    <property type="entry name" value="THERMOSPERMINE SYNTHASE ACAULIS5"/>
    <property type="match status" value="1"/>
</dbReference>
<dbReference type="SUPFAM" id="SSF53335">
    <property type="entry name" value="S-adenosyl-L-methionine-dependent methyltransferases"/>
    <property type="match status" value="1"/>
</dbReference>
<dbReference type="EMBL" id="CP053069">
    <property type="protein sequence ID" value="QJR12008.1"/>
    <property type="molecule type" value="Genomic_DNA"/>
</dbReference>
<evidence type="ECO:0000256" key="4">
    <source>
        <dbReference type="PROSITE-ProRule" id="PRU00354"/>
    </source>
</evidence>
<dbReference type="InterPro" id="IPR030374">
    <property type="entry name" value="PABS"/>
</dbReference>
<evidence type="ECO:0000259" key="5">
    <source>
        <dbReference type="PROSITE" id="PS51006"/>
    </source>
</evidence>
<feature type="active site" description="Proton acceptor" evidence="4">
    <location>
        <position position="131"/>
    </location>
</feature>
<dbReference type="GO" id="GO:0006596">
    <property type="term" value="P:polyamine biosynthetic process"/>
    <property type="evidence" value="ECO:0007669"/>
    <property type="project" value="UniProtKB-UniRule"/>
</dbReference>
<reference evidence="6 7" key="1">
    <citation type="submission" date="2020-04" db="EMBL/GenBank/DDBJ databases">
        <title>Usitatibacter rugosus gen. nov., sp. nov. and Usitatibacter palustris sp. nov., novel members of Usitatibacteraceae fam. nov. within the order Nitrosomonadales isolated from soil.</title>
        <authorList>
            <person name="Huber K.J."/>
            <person name="Neumann-Schaal M."/>
            <person name="Geppert A."/>
            <person name="Luckner M."/>
            <person name="Wanner G."/>
            <person name="Overmann J."/>
        </authorList>
    </citation>
    <scope>NUCLEOTIDE SEQUENCE [LARGE SCALE GENOMIC DNA]</scope>
    <source>
        <strain evidence="6 7">0125_3</strain>
    </source>
</reference>
<dbReference type="Gene3D" id="3.40.50.150">
    <property type="entry name" value="Vaccinia Virus protein VP39"/>
    <property type="match status" value="1"/>
</dbReference>